<keyword evidence="4" id="KW-1185">Reference proteome</keyword>
<protein>
    <recommendedName>
        <fullName evidence="5">Transmembrane protein</fullName>
    </recommendedName>
</protein>
<feature type="region of interest" description="Disordered" evidence="1">
    <location>
        <begin position="20"/>
        <end position="55"/>
    </location>
</feature>
<reference evidence="3 4" key="1">
    <citation type="journal article" date="2024" name="J Genomics">
        <title>Draft genome sequencing and assembly of Favolaschia claudopus CIRM-BRFM 2984 isolated from oak limbs.</title>
        <authorList>
            <person name="Navarro D."/>
            <person name="Drula E."/>
            <person name="Chaduli D."/>
            <person name="Cazenave R."/>
            <person name="Ahrendt S."/>
            <person name="Wang J."/>
            <person name="Lipzen A."/>
            <person name="Daum C."/>
            <person name="Barry K."/>
            <person name="Grigoriev I.V."/>
            <person name="Favel A."/>
            <person name="Rosso M.N."/>
            <person name="Martin F."/>
        </authorList>
    </citation>
    <scope>NUCLEOTIDE SEQUENCE [LARGE SCALE GENOMIC DNA]</scope>
    <source>
        <strain evidence="3 4">CIRM-BRFM 2984</strain>
    </source>
</reference>
<organism evidence="3 4">
    <name type="scientific">Favolaschia claudopus</name>
    <dbReference type="NCBI Taxonomy" id="2862362"/>
    <lineage>
        <taxon>Eukaryota</taxon>
        <taxon>Fungi</taxon>
        <taxon>Dikarya</taxon>
        <taxon>Basidiomycota</taxon>
        <taxon>Agaricomycotina</taxon>
        <taxon>Agaricomycetes</taxon>
        <taxon>Agaricomycetidae</taxon>
        <taxon>Agaricales</taxon>
        <taxon>Marasmiineae</taxon>
        <taxon>Mycenaceae</taxon>
        <taxon>Favolaschia</taxon>
    </lineage>
</organism>
<accession>A0AAW0DKR3</accession>
<evidence type="ECO:0000313" key="3">
    <source>
        <dbReference type="EMBL" id="KAK7052276.1"/>
    </source>
</evidence>
<proteinExistence type="predicted"/>
<keyword evidence="2" id="KW-0472">Membrane</keyword>
<feature type="transmembrane region" description="Helical" evidence="2">
    <location>
        <begin position="208"/>
        <end position="232"/>
    </location>
</feature>
<sequence>MAFRTLQFTESVVYCNNHVQPQPSYRPSHPGRRRPSSSSFVSASTLEEGHSSSTRIASDEDVMTLESLSGRIDELERVINQVQPRPATASRTASKVKVTPWRLLNTFLVVLLGIYKAVSTYLDQHTAPTTLEWILGVLWATFLEDSTDLGTRERFFFTQDVFRILRPLTLYFIAPSVVVLVICGFIALMNSPSDPGSSLAHIQQAVEVVGYLLVYLAFAAFFGSACIGFNGLKLRRGRWNS</sequence>
<dbReference type="AlphaFoldDB" id="A0AAW0DKR3"/>
<evidence type="ECO:0000256" key="1">
    <source>
        <dbReference type="SAM" id="MobiDB-lite"/>
    </source>
</evidence>
<keyword evidence="2" id="KW-1133">Transmembrane helix</keyword>
<gene>
    <name evidence="3" type="ORF">R3P38DRAFT_3594905</name>
</gene>
<comment type="caution">
    <text evidence="3">The sequence shown here is derived from an EMBL/GenBank/DDBJ whole genome shotgun (WGS) entry which is preliminary data.</text>
</comment>
<feature type="transmembrane region" description="Helical" evidence="2">
    <location>
        <begin position="168"/>
        <end position="188"/>
    </location>
</feature>
<evidence type="ECO:0000256" key="2">
    <source>
        <dbReference type="SAM" id="Phobius"/>
    </source>
</evidence>
<keyword evidence="2" id="KW-0812">Transmembrane</keyword>
<evidence type="ECO:0000313" key="4">
    <source>
        <dbReference type="Proteomes" id="UP001362999"/>
    </source>
</evidence>
<name>A0AAW0DKR3_9AGAR</name>
<dbReference type="Proteomes" id="UP001362999">
    <property type="component" value="Unassembled WGS sequence"/>
</dbReference>
<dbReference type="EMBL" id="JAWWNJ010000007">
    <property type="protein sequence ID" value="KAK7052276.1"/>
    <property type="molecule type" value="Genomic_DNA"/>
</dbReference>
<evidence type="ECO:0008006" key="5">
    <source>
        <dbReference type="Google" id="ProtNLM"/>
    </source>
</evidence>